<sequence length="186" mass="20773">MLTSSDLDLEENSKSNIAYLSKAKRKRIHVWTDSRDVVPTVKVILLEPYPLVTSREGRAISNGYKSENRGPNGTIVANMENGDCLKAGAYPTYGNRAPIVITLKGGRKCSLKLNSQYNGFRCYSKEAKASLSEGNLPRKFEKLVNDIYRLMFNVRMYEVAYQKLKSNPGNMTPGINPVTLDGLSME</sequence>
<gene>
    <name evidence="1" type="ORF">OnM2_002012</name>
</gene>
<name>A0A420I802_9PEZI</name>
<keyword evidence="2" id="KW-1185">Reference proteome</keyword>
<organism evidence="1 2">
    <name type="scientific">Erysiphe neolycopersici</name>
    <dbReference type="NCBI Taxonomy" id="212602"/>
    <lineage>
        <taxon>Eukaryota</taxon>
        <taxon>Fungi</taxon>
        <taxon>Dikarya</taxon>
        <taxon>Ascomycota</taxon>
        <taxon>Pezizomycotina</taxon>
        <taxon>Leotiomycetes</taxon>
        <taxon>Erysiphales</taxon>
        <taxon>Erysiphaceae</taxon>
        <taxon>Erysiphe</taxon>
    </lineage>
</organism>
<reference evidence="1 2" key="1">
    <citation type="journal article" date="2018" name="BMC Genomics">
        <title>Comparative genome analyses reveal sequence features reflecting distinct modes of host-adaptation between dicot and monocot powdery mildew.</title>
        <authorList>
            <person name="Wu Y."/>
            <person name="Ma X."/>
            <person name="Pan Z."/>
            <person name="Kale S.D."/>
            <person name="Song Y."/>
            <person name="King H."/>
            <person name="Zhang Q."/>
            <person name="Presley C."/>
            <person name="Deng X."/>
            <person name="Wei C.I."/>
            <person name="Xiao S."/>
        </authorList>
    </citation>
    <scope>NUCLEOTIDE SEQUENCE [LARGE SCALE GENOMIC DNA]</scope>
    <source>
        <strain evidence="1">UMSG2</strain>
    </source>
</reference>
<dbReference type="Proteomes" id="UP000286134">
    <property type="component" value="Unassembled WGS sequence"/>
</dbReference>
<dbReference type="AlphaFoldDB" id="A0A420I802"/>
<accession>A0A420I802</accession>
<comment type="caution">
    <text evidence="1">The sequence shown here is derived from an EMBL/GenBank/DDBJ whole genome shotgun (WGS) entry which is preliminary data.</text>
</comment>
<dbReference type="OrthoDB" id="5428681at2759"/>
<protein>
    <submittedName>
        <fullName evidence="1">Uncharacterized protein</fullName>
    </submittedName>
</protein>
<evidence type="ECO:0000313" key="1">
    <source>
        <dbReference type="EMBL" id="RKF65811.1"/>
    </source>
</evidence>
<proteinExistence type="predicted"/>
<evidence type="ECO:0000313" key="2">
    <source>
        <dbReference type="Proteomes" id="UP000286134"/>
    </source>
</evidence>
<dbReference type="EMBL" id="MCFK01000285">
    <property type="protein sequence ID" value="RKF65811.1"/>
    <property type="molecule type" value="Genomic_DNA"/>
</dbReference>